<evidence type="ECO:0000313" key="2">
    <source>
        <dbReference type="Proteomes" id="UP000075884"/>
    </source>
</evidence>
<reference evidence="2" key="1">
    <citation type="submission" date="2013-03" db="EMBL/GenBank/DDBJ databases">
        <title>The Genome Sequence of Anopheles dirus WRAIR2.</title>
        <authorList>
            <consortium name="The Broad Institute Genomics Platform"/>
            <person name="Neafsey D.E."/>
            <person name="Walton C."/>
            <person name="Walker B."/>
            <person name="Young S.K."/>
            <person name="Zeng Q."/>
            <person name="Gargeya S."/>
            <person name="Fitzgerald M."/>
            <person name="Haas B."/>
            <person name="Abouelleil A."/>
            <person name="Allen A.W."/>
            <person name="Alvarado L."/>
            <person name="Arachchi H.M."/>
            <person name="Berlin A.M."/>
            <person name="Chapman S.B."/>
            <person name="Gainer-Dewar J."/>
            <person name="Goldberg J."/>
            <person name="Griggs A."/>
            <person name="Gujja S."/>
            <person name="Hansen M."/>
            <person name="Howarth C."/>
            <person name="Imamovic A."/>
            <person name="Ireland A."/>
            <person name="Larimer J."/>
            <person name="McCowan C."/>
            <person name="Murphy C."/>
            <person name="Pearson M."/>
            <person name="Poon T.W."/>
            <person name="Priest M."/>
            <person name="Roberts A."/>
            <person name="Saif S."/>
            <person name="Shea T."/>
            <person name="Sisk P."/>
            <person name="Sykes S."/>
            <person name="Wortman J."/>
            <person name="Nusbaum C."/>
            <person name="Birren B."/>
        </authorList>
    </citation>
    <scope>NUCLEOTIDE SEQUENCE [LARGE SCALE GENOMIC DNA]</scope>
    <source>
        <strain evidence="2">WRAIR2</strain>
    </source>
</reference>
<dbReference type="AlphaFoldDB" id="A0A182NW96"/>
<dbReference type="VEuPathDB" id="VectorBase:ADIR014176"/>
<organism evidence="1 2">
    <name type="scientific">Anopheles dirus</name>
    <dbReference type="NCBI Taxonomy" id="7168"/>
    <lineage>
        <taxon>Eukaryota</taxon>
        <taxon>Metazoa</taxon>
        <taxon>Ecdysozoa</taxon>
        <taxon>Arthropoda</taxon>
        <taxon>Hexapoda</taxon>
        <taxon>Insecta</taxon>
        <taxon>Pterygota</taxon>
        <taxon>Neoptera</taxon>
        <taxon>Endopterygota</taxon>
        <taxon>Diptera</taxon>
        <taxon>Nematocera</taxon>
        <taxon>Culicoidea</taxon>
        <taxon>Culicidae</taxon>
        <taxon>Anophelinae</taxon>
        <taxon>Anopheles</taxon>
    </lineage>
</organism>
<reference evidence="1" key="2">
    <citation type="submission" date="2020-05" db="UniProtKB">
        <authorList>
            <consortium name="EnsemblMetazoa"/>
        </authorList>
    </citation>
    <scope>IDENTIFICATION</scope>
    <source>
        <strain evidence="1">WRAIR2</strain>
    </source>
</reference>
<protein>
    <submittedName>
        <fullName evidence="1">Uncharacterized protein</fullName>
    </submittedName>
</protein>
<dbReference type="Proteomes" id="UP000075884">
    <property type="component" value="Unassembled WGS sequence"/>
</dbReference>
<name>A0A182NW96_9DIPT</name>
<dbReference type="EnsemblMetazoa" id="ADIR014176-RA">
    <property type="protein sequence ID" value="ADIR014176-PA"/>
    <property type="gene ID" value="ADIR014176"/>
</dbReference>
<evidence type="ECO:0000313" key="1">
    <source>
        <dbReference type="EnsemblMetazoa" id="ADIR014176-PA"/>
    </source>
</evidence>
<sequence>PQHVHRVAVIVRPNYVLLAVTHDHHHQTVVLRVIFLRNLSQRREHLVLGFIRIHVYIEAHRFRQYFLQIFTILITPFAFQQRFPCKLHMVEDDCFAALWMGGVVLRNVHLLRRL</sequence>
<accession>A0A182NW96</accession>
<proteinExistence type="predicted"/>
<keyword evidence="2" id="KW-1185">Reference proteome</keyword>